<feature type="region of interest" description="Disordered" evidence="1">
    <location>
        <begin position="1"/>
        <end position="21"/>
    </location>
</feature>
<protein>
    <submittedName>
        <fullName evidence="2">Uncharacterized protein</fullName>
    </submittedName>
</protein>
<gene>
    <name evidence="2" type="ORF">FRX48_01566</name>
</gene>
<evidence type="ECO:0000313" key="3">
    <source>
        <dbReference type="Proteomes" id="UP000324767"/>
    </source>
</evidence>
<accession>A0A5M8Q1I2</accession>
<proteinExistence type="predicted"/>
<organism evidence="2 3">
    <name type="scientific">Lasallia pustulata</name>
    <dbReference type="NCBI Taxonomy" id="136370"/>
    <lineage>
        <taxon>Eukaryota</taxon>
        <taxon>Fungi</taxon>
        <taxon>Dikarya</taxon>
        <taxon>Ascomycota</taxon>
        <taxon>Pezizomycotina</taxon>
        <taxon>Lecanoromycetes</taxon>
        <taxon>OSLEUM clade</taxon>
        <taxon>Umbilicariomycetidae</taxon>
        <taxon>Umbilicariales</taxon>
        <taxon>Umbilicariaceae</taxon>
        <taxon>Lasallia</taxon>
    </lineage>
</organism>
<dbReference type="Proteomes" id="UP000324767">
    <property type="component" value="Unassembled WGS sequence"/>
</dbReference>
<evidence type="ECO:0000256" key="1">
    <source>
        <dbReference type="SAM" id="MobiDB-lite"/>
    </source>
</evidence>
<comment type="caution">
    <text evidence="2">The sequence shown here is derived from an EMBL/GenBank/DDBJ whole genome shotgun (WGS) entry which is preliminary data.</text>
</comment>
<feature type="compositionally biased region" description="Basic and acidic residues" evidence="1">
    <location>
        <begin position="10"/>
        <end position="21"/>
    </location>
</feature>
<dbReference type="EMBL" id="VXIT01000002">
    <property type="protein sequence ID" value="KAA6414816.1"/>
    <property type="molecule type" value="Genomic_DNA"/>
</dbReference>
<dbReference type="AlphaFoldDB" id="A0A5M8Q1I2"/>
<name>A0A5M8Q1I2_9LECA</name>
<evidence type="ECO:0000313" key="2">
    <source>
        <dbReference type="EMBL" id="KAA6414816.1"/>
    </source>
</evidence>
<reference evidence="2 3" key="1">
    <citation type="submission" date="2019-09" db="EMBL/GenBank/DDBJ databases">
        <title>The hologenome of the rock-dwelling lichen Lasallia pustulata.</title>
        <authorList>
            <person name="Greshake Tzovaras B."/>
            <person name="Segers F."/>
            <person name="Bicker A."/>
            <person name="Dal Grande F."/>
            <person name="Otte J."/>
            <person name="Hankeln T."/>
            <person name="Schmitt I."/>
            <person name="Ebersberger I."/>
        </authorList>
    </citation>
    <scope>NUCLEOTIDE SEQUENCE [LARGE SCALE GENOMIC DNA]</scope>
    <source>
        <strain evidence="2">A1-1</strain>
    </source>
</reference>
<sequence length="114" mass="13293">MATFSLTTPKEPESEEQMKDRETSLLKQLTKWRCVSVQPSQMPLKVTLRPIIIQYYDEDEVGLTFCYTVKRYLEDIGNTYPNWRQLRWNVVLDPIDRSNASSFKKPSIASSMPS</sequence>